<evidence type="ECO:0000313" key="3">
    <source>
        <dbReference type="Proteomes" id="UP000748308"/>
    </source>
</evidence>
<dbReference type="PANTHER" id="PTHR31303:SF1">
    <property type="entry name" value="CTP-DEPENDENT DIACYLGLYCEROL KINASE 1"/>
    <property type="match status" value="1"/>
</dbReference>
<sequence>MRWFGEIGRKALHVAAISIPVGYYFVEPAYGRGILATLTAISFVIDVVRLNQPRVRTFFYIFFGRLVRDHERHNLLGATYLLLSSLICVHAFSKPVAVAALAFLILGDTVAALVGRAFGRVRIFGKTLEGSLACLAVCVLIGALIPELGWTRTLVGAATATLIELVPVPLDDNLRIPLAAGFMMQLVP</sequence>
<gene>
    <name evidence="2" type="ORF">FJY75_07950</name>
</gene>
<dbReference type="Proteomes" id="UP000748308">
    <property type="component" value="Unassembled WGS sequence"/>
</dbReference>
<keyword evidence="2" id="KW-0808">Transferase</keyword>
<dbReference type="PANTHER" id="PTHR31303">
    <property type="entry name" value="CTP-DEPENDENT DIACYLGLYCEROL KINASE 1"/>
    <property type="match status" value="1"/>
</dbReference>
<accession>A0A937XCF0</accession>
<feature type="transmembrane region" description="Helical" evidence="1">
    <location>
        <begin position="73"/>
        <end position="92"/>
    </location>
</feature>
<feature type="transmembrane region" description="Helical" evidence="1">
    <location>
        <begin position="98"/>
        <end position="115"/>
    </location>
</feature>
<comment type="caution">
    <text evidence="2">The sequence shown here is derived from an EMBL/GenBank/DDBJ whole genome shotgun (WGS) entry which is preliminary data.</text>
</comment>
<keyword evidence="1" id="KW-0472">Membrane</keyword>
<organism evidence="2 3">
    <name type="scientific">Eiseniibacteriota bacterium</name>
    <dbReference type="NCBI Taxonomy" id="2212470"/>
    <lineage>
        <taxon>Bacteria</taxon>
        <taxon>Candidatus Eiseniibacteriota</taxon>
    </lineage>
</organism>
<protein>
    <submittedName>
        <fullName evidence="2">Phosphatidate cytidylyltransferase</fullName>
    </submittedName>
</protein>
<reference evidence="2" key="1">
    <citation type="submission" date="2019-03" db="EMBL/GenBank/DDBJ databases">
        <title>Lake Tanganyika Metagenome-Assembled Genomes (MAGs).</title>
        <authorList>
            <person name="Tran P."/>
        </authorList>
    </citation>
    <scope>NUCLEOTIDE SEQUENCE</scope>
    <source>
        <strain evidence="2">M_DeepCast_400m_m2_100</strain>
    </source>
</reference>
<feature type="transmembrane region" description="Helical" evidence="1">
    <location>
        <begin position="127"/>
        <end position="145"/>
    </location>
</feature>
<name>A0A937XCF0_UNCEI</name>
<dbReference type="GO" id="GO:0004143">
    <property type="term" value="F:ATP-dependent diacylglycerol kinase activity"/>
    <property type="evidence" value="ECO:0007669"/>
    <property type="project" value="InterPro"/>
</dbReference>
<dbReference type="GO" id="GO:0016779">
    <property type="term" value="F:nucleotidyltransferase activity"/>
    <property type="evidence" value="ECO:0007669"/>
    <property type="project" value="UniProtKB-KW"/>
</dbReference>
<keyword evidence="1" id="KW-1133">Transmembrane helix</keyword>
<dbReference type="AlphaFoldDB" id="A0A937XCF0"/>
<evidence type="ECO:0000256" key="1">
    <source>
        <dbReference type="SAM" id="Phobius"/>
    </source>
</evidence>
<keyword evidence="2" id="KW-0548">Nucleotidyltransferase</keyword>
<evidence type="ECO:0000313" key="2">
    <source>
        <dbReference type="EMBL" id="MBM3317772.1"/>
    </source>
</evidence>
<proteinExistence type="predicted"/>
<dbReference type="EMBL" id="VGIY01000185">
    <property type="protein sequence ID" value="MBM3317772.1"/>
    <property type="molecule type" value="Genomic_DNA"/>
</dbReference>
<dbReference type="InterPro" id="IPR037997">
    <property type="entry name" value="Dgk1-like"/>
</dbReference>
<keyword evidence="1" id="KW-0812">Transmembrane</keyword>